<gene>
    <name evidence="4" type="ORF">ABGF40_00805</name>
</gene>
<dbReference type="Pfam" id="PF07261">
    <property type="entry name" value="DnaB_2"/>
    <property type="match status" value="1"/>
</dbReference>
<feature type="compositionally biased region" description="Basic and acidic residues" evidence="2">
    <location>
        <begin position="224"/>
        <end position="236"/>
    </location>
</feature>
<evidence type="ECO:0000259" key="3">
    <source>
        <dbReference type="Pfam" id="PF07261"/>
    </source>
</evidence>
<proteinExistence type="inferred from homology"/>
<protein>
    <submittedName>
        <fullName evidence="4">DnaD domain protein</fullName>
    </submittedName>
</protein>
<evidence type="ECO:0000256" key="1">
    <source>
        <dbReference type="ARBA" id="ARBA00093462"/>
    </source>
</evidence>
<dbReference type="Proteomes" id="UP001629536">
    <property type="component" value="Unassembled WGS sequence"/>
</dbReference>
<sequence length="276" mass="32304">MKLQIEQNIIDLGTTPIENMFINTYLSFANEVQIKVYLYALSVAYSENQEISNDNIAIEMKLTEGQVVDAWQYWIDQGLVEQDGDKYIFKSVRTQYLQSMYGMNQKKGNTFARSTFEKDYIEKEEIYNNSVESVESRQLIENIEEFISQGQYIPLKLNPREIKKVLGTMNDFGASTDFISYAYMMASNIRGIKSVDQIMATIRNWMIDGATDIEKLEKYLEQKENNEKEKKSEIKNIKSSSKKVSLADKDDRMSKEERLKFVQEKMNKKLPTRRRK</sequence>
<evidence type="ECO:0000313" key="5">
    <source>
        <dbReference type="Proteomes" id="UP001629536"/>
    </source>
</evidence>
<reference evidence="4 5" key="1">
    <citation type="journal article" date="2024" name="Front. Microbiol.">
        <title>Pangenomic and biochemical analyses of Helcococcus ovis reveal widespread tetracycline resistance and a novel bacterial species, Helcococcus bovis.</title>
        <authorList>
            <person name="Cunha F."/>
            <person name="Zhai Y."/>
            <person name="Casaro S."/>
            <person name="Jones K.L."/>
            <person name="Hernandez M."/>
            <person name="Bisinotto R.S."/>
            <person name="Kariyawasam S."/>
            <person name="Brown M.B."/>
            <person name="Phillips A."/>
            <person name="Jeong K.C."/>
            <person name="Galvao K.N."/>
        </authorList>
    </citation>
    <scope>NUCLEOTIDE SEQUENCE [LARGE SCALE GENOMIC DNA]</scope>
    <source>
        <strain evidence="4 5">KG197</strain>
    </source>
</reference>
<organism evidence="4 5">
    <name type="scientific">Helcococcus bovis</name>
    <dbReference type="NCBI Taxonomy" id="3153252"/>
    <lineage>
        <taxon>Bacteria</taxon>
        <taxon>Bacillati</taxon>
        <taxon>Bacillota</taxon>
        <taxon>Tissierellia</taxon>
        <taxon>Tissierellales</taxon>
        <taxon>Peptoniphilaceae</taxon>
        <taxon>Helcococcus</taxon>
    </lineage>
</organism>
<feature type="compositionally biased region" description="Basic and acidic residues" evidence="2">
    <location>
        <begin position="245"/>
        <end position="267"/>
    </location>
</feature>
<dbReference type="RefSeq" id="WP_408104340.1">
    <property type="nucleotide sequence ID" value="NZ_JBFNFH010000001.1"/>
</dbReference>
<keyword evidence="5" id="KW-1185">Reference proteome</keyword>
<name>A0ABW9F4J2_9FIRM</name>
<comment type="caution">
    <text evidence="4">The sequence shown here is derived from an EMBL/GenBank/DDBJ whole genome shotgun (WGS) entry which is preliminary data.</text>
</comment>
<dbReference type="InterPro" id="IPR006343">
    <property type="entry name" value="DnaB/C_C"/>
</dbReference>
<comment type="similarity">
    <text evidence="1">Belongs to the DnaB/DnaD family.</text>
</comment>
<feature type="domain" description="DnaB/C C-terminal" evidence="3">
    <location>
        <begin position="156"/>
        <end position="219"/>
    </location>
</feature>
<feature type="region of interest" description="Disordered" evidence="2">
    <location>
        <begin position="224"/>
        <end position="276"/>
    </location>
</feature>
<evidence type="ECO:0000256" key="2">
    <source>
        <dbReference type="SAM" id="MobiDB-lite"/>
    </source>
</evidence>
<evidence type="ECO:0000313" key="4">
    <source>
        <dbReference type="EMBL" id="MFM1524209.1"/>
    </source>
</evidence>
<dbReference type="EMBL" id="JBFNFH010000001">
    <property type="protein sequence ID" value="MFM1524209.1"/>
    <property type="molecule type" value="Genomic_DNA"/>
</dbReference>
<accession>A0ABW9F4J2</accession>